<dbReference type="PATRIC" id="fig|1339315.3.peg.2251"/>
<proteinExistence type="predicted"/>
<evidence type="ECO:0000313" key="2">
    <source>
        <dbReference type="EMBL" id="EXY74714.1"/>
    </source>
</evidence>
<reference evidence="2 3" key="1">
    <citation type="submission" date="2014-02" db="EMBL/GenBank/DDBJ databases">
        <authorList>
            <person name="Sears C."/>
            <person name="Carroll K."/>
            <person name="Sack B.R."/>
            <person name="Qadri F."/>
            <person name="Myers L.L."/>
            <person name="Chung G.-T."/>
            <person name="Escheverria P."/>
            <person name="Fraser C.M."/>
            <person name="Sadzewicz L."/>
            <person name="Shefchek K.A."/>
            <person name="Tallon L."/>
            <person name="Das S.P."/>
            <person name="Daugherty S."/>
            <person name="Mongodin E.F."/>
        </authorList>
    </citation>
    <scope>NUCLEOTIDE SEQUENCE [LARGE SCALE GENOMIC DNA]</scope>
    <source>
        <strain evidence="3">3988T(B)14</strain>
    </source>
</reference>
<evidence type="ECO:0000313" key="3">
    <source>
        <dbReference type="Proteomes" id="UP000020529"/>
    </source>
</evidence>
<feature type="domain" description="Alpha-L-fucosidase C-terminal" evidence="1">
    <location>
        <begin position="25"/>
        <end position="102"/>
    </location>
</feature>
<accession>A0A015SR85</accession>
<dbReference type="EMBL" id="JGCY01000269">
    <property type="protein sequence ID" value="EXY74714.1"/>
    <property type="molecule type" value="Genomic_DNA"/>
</dbReference>
<dbReference type="InterPro" id="IPR031919">
    <property type="entry name" value="Fucosidase_C"/>
</dbReference>
<dbReference type="Gene3D" id="2.60.40.1180">
    <property type="entry name" value="Golgi alpha-mannosidase II"/>
    <property type="match status" value="1"/>
</dbReference>
<sequence>MEIENVSGDAILKQTVDPDPGYAVKEVFFTKKGNNIYAIMPRYPKNKIVLKDIQTTSRTKIALLGSDQKVQWKQKGNDIEVIMPLLYVDELPCDYAWVLKLEKISE</sequence>
<name>A0A015SR85_BACFG</name>
<dbReference type="Proteomes" id="UP000020529">
    <property type="component" value="Unassembled WGS sequence"/>
</dbReference>
<organism evidence="2 3">
    <name type="scientific">Bacteroides fragilis str. 3988T(B)14</name>
    <dbReference type="NCBI Taxonomy" id="1339315"/>
    <lineage>
        <taxon>Bacteria</taxon>
        <taxon>Pseudomonadati</taxon>
        <taxon>Bacteroidota</taxon>
        <taxon>Bacteroidia</taxon>
        <taxon>Bacteroidales</taxon>
        <taxon>Bacteroidaceae</taxon>
        <taxon>Bacteroides</taxon>
    </lineage>
</organism>
<dbReference type="Pfam" id="PF16757">
    <property type="entry name" value="Fucosidase_C"/>
    <property type="match status" value="1"/>
</dbReference>
<evidence type="ECO:0000259" key="1">
    <source>
        <dbReference type="Pfam" id="PF16757"/>
    </source>
</evidence>
<protein>
    <recommendedName>
        <fullName evidence="1">Alpha-L-fucosidase C-terminal domain-containing protein</fullName>
    </recommendedName>
</protein>
<dbReference type="AlphaFoldDB" id="A0A015SR85"/>
<dbReference type="InterPro" id="IPR013780">
    <property type="entry name" value="Glyco_hydro_b"/>
</dbReference>
<comment type="caution">
    <text evidence="2">The sequence shown here is derived from an EMBL/GenBank/DDBJ whole genome shotgun (WGS) entry which is preliminary data.</text>
</comment>
<gene>
    <name evidence="2" type="ORF">M124_1476</name>
</gene>